<dbReference type="FunFam" id="1.10.287.950:FF:000001">
    <property type="entry name" value="Methyl-accepting chemotaxis sensory transducer"/>
    <property type="match status" value="1"/>
</dbReference>
<dbReference type="PROSITE" id="PS50885">
    <property type="entry name" value="HAMP"/>
    <property type="match status" value="1"/>
</dbReference>
<dbReference type="GO" id="GO:0007165">
    <property type="term" value="P:signal transduction"/>
    <property type="evidence" value="ECO:0007669"/>
    <property type="project" value="UniProtKB-KW"/>
</dbReference>
<evidence type="ECO:0000259" key="8">
    <source>
        <dbReference type="PROSITE" id="PS50111"/>
    </source>
</evidence>
<accession>A0A372LSH2</accession>
<keyword evidence="2" id="KW-1003">Cell membrane</keyword>
<dbReference type="GO" id="GO:0005886">
    <property type="term" value="C:plasma membrane"/>
    <property type="evidence" value="ECO:0007669"/>
    <property type="project" value="UniProtKB-SubCell"/>
</dbReference>
<feature type="transmembrane region" description="Helical" evidence="7">
    <location>
        <begin position="185"/>
        <end position="208"/>
    </location>
</feature>
<dbReference type="Proteomes" id="UP000264541">
    <property type="component" value="Unassembled WGS sequence"/>
</dbReference>
<dbReference type="AlphaFoldDB" id="A0A372LSH2"/>
<evidence type="ECO:0000259" key="9">
    <source>
        <dbReference type="PROSITE" id="PS50885"/>
    </source>
</evidence>
<evidence type="ECO:0000313" key="11">
    <source>
        <dbReference type="Proteomes" id="UP000264541"/>
    </source>
</evidence>
<dbReference type="PANTHER" id="PTHR32089:SF112">
    <property type="entry name" value="LYSOZYME-LIKE PROTEIN-RELATED"/>
    <property type="match status" value="1"/>
</dbReference>
<organism evidence="10 11">
    <name type="scientific">Peribacillus saganii</name>
    <dbReference type="NCBI Taxonomy" id="2303992"/>
    <lineage>
        <taxon>Bacteria</taxon>
        <taxon>Bacillati</taxon>
        <taxon>Bacillota</taxon>
        <taxon>Bacilli</taxon>
        <taxon>Bacillales</taxon>
        <taxon>Bacillaceae</taxon>
        <taxon>Peribacillus</taxon>
    </lineage>
</organism>
<dbReference type="Pfam" id="PF00015">
    <property type="entry name" value="MCPsignal"/>
    <property type="match status" value="1"/>
</dbReference>
<dbReference type="Pfam" id="PF00672">
    <property type="entry name" value="HAMP"/>
    <property type="match status" value="1"/>
</dbReference>
<dbReference type="InterPro" id="IPR003660">
    <property type="entry name" value="HAMP_dom"/>
</dbReference>
<comment type="subcellular location">
    <subcellularLocation>
        <location evidence="1">Cell membrane</location>
    </subcellularLocation>
</comment>
<keyword evidence="7" id="KW-0812">Transmembrane</keyword>
<sequence>MEENIVRGIKGKILIGFTVVLATFIAMSIITLLNVSNMKKSTEELISDDLVELQYFENLRFNMAERLAVTRGYLLYGDDTLKDKFYQYTKDSQEKETEILEYFKGDNEEELVQEVVNKSAEWGNAIDKEVIQMYENGDKENALQALAENRSKAEEIMGTLQELVKSNEKGVSNLGKEVISKGNSVIVITIVSSVAVILIGILIALFLANRIVKPIRLVTGKLHDIASNEGDLTSRIEIQSNDEIGELAQSFNRMMNKLHQLIQQVASNAEQVAAASEQLTASAEQTSKASEQISSTIQQVATGTESQVRSAAETSQTVNEISIRAQQIASNSHQAANTATEALDKAGEGDASIQTAINQMNSINVTVNGLGKVITELGERSKEIGQITEVITGISAQTNLLALNAAIEAARAGEQGKGFSVVAEEVRILAEQSSDSAQQISQLISMIQTETNKAVSSMQQATKEVIGGIEVVETAGISFKQIKHSISDVAGQIKEVSSAVQHMSAGTDQMVHSVKLITEMTEMTSAGTQEVSAATEEQLASMEEISYSSASLSKMAEELQMVVGRFKV</sequence>
<dbReference type="EMBL" id="QVTE01000008">
    <property type="protein sequence ID" value="RFU70996.1"/>
    <property type="molecule type" value="Genomic_DNA"/>
</dbReference>
<protein>
    <submittedName>
        <fullName evidence="10">Methyl-accepting chemotaxis protein</fullName>
    </submittedName>
</protein>
<keyword evidence="3 7" id="KW-0472">Membrane</keyword>
<dbReference type="Gene3D" id="6.10.340.10">
    <property type="match status" value="1"/>
</dbReference>
<gene>
    <name evidence="10" type="ORF">D0469_03375</name>
</gene>
<dbReference type="Pfam" id="PF12729">
    <property type="entry name" value="4HB_MCP_1"/>
    <property type="match status" value="1"/>
</dbReference>
<evidence type="ECO:0000313" key="10">
    <source>
        <dbReference type="EMBL" id="RFU70996.1"/>
    </source>
</evidence>
<reference evidence="10 11" key="1">
    <citation type="submission" date="2018-08" db="EMBL/GenBank/DDBJ databases">
        <title>Bacillus chawlae sp. nov., Bacillus glennii sp. nov., and Bacillus saganii sp. nov. Isolated from the Vehicle Assembly Building at Kennedy Space Center where the Viking Spacecraft were Assembled.</title>
        <authorList>
            <person name="Seuylemezian A."/>
            <person name="Vaishampayan P."/>
        </authorList>
    </citation>
    <scope>NUCLEOTIDE SEQUENCE [LARGE SCALE GENOMIC DNA]</scope>
    <source>
        <strain evidence="10 11">V47-23a</strain>
    </source>
</reference>
<evidence type="ECO:0000256" key="4">
    <source>
        <dbReference type="ARBA" id="ARBA00023224"/>
    </source>
</evidence>
<dbReference type="CDD" id="cd11386">
    <property type="entry name" value="MCP_signal"/>
    <property type="match status" value="1"/>
</dbReference>
<feature type="domain" description="Methyl-accepting transducer" evidence="8">
    <location>
        <begin position="282"/>
        <end position="518"/>
    </location>
</feature>
<evidence type="ECO:0000256" key="3">
    <source>
        <dbReference type="ARBA" id="ARBA00023136"/>
    </source>
</evidence>
<dbReference type="PROSITE" id="PS50111">
    <property type="entry name" value="CHEMOTAXIS_TRANSDUC_2"/>
    <property type="match status" value="1"/>
</dbReference>
<evidence type="ECO:0000256" key="7">
    <source>
        <dbReference type="SAM" id="Phobius"/>
    </source>
</evidence>
<proteinExistence type="inferred from homology"/>
<evidence type="ECO:0000256" key="5">
    <source>
        <dbReference type="ARBA" id="ARBA00029447"/>
    </source>
</evidence>
<keyword evidence="11" id="KW-1185">Reference proteome</keyword>
<feature type="transmembrane region" description="Helical" evidence="7">
    <location>
        <begin position="13"/>
        <end position="35"/>
    </location>
</feature>
<comment type="similarity">
    <text evidence="5">Belongs to the methyl-accepting chemotaxis (MCP) protein family.</text>
</comment>
<dbReference type="InterPro" id="IPR004089">
    <property type="entry name" value="MCPsignal_dom"/>
</dbReference>
<name>A0A372LSH2_9BACI</name>
<evidence type="ECO:0000256" key="6">
    <source>
        <dbReference type="PROSITE-ProRule" id="PRU00284"/>
    </source>
</evidence>
<dbReference type="CDD" id="cd06225">
    <property type="entry name" value="HAMP"/>
    <property type="match status" value="1"/>
</dbReference>
<dbReference type="Gene3D" id="1.10.287.950">
    <property type="entry name" value="Methyl-accepting chemotaxis protein"/>
    <property type="match status" value="1"/>
</dbReference>
<evidence type="ECO:0000256" key="2">
    <source>
        <dbReference type="ARBA" id="ARBA00022475"/>
    </source>
</evidence>
<dbReference type="SMART" id="SM00283">
    <property type="entry name" value="MA"/>
    <property type="match status" value="1"/>
</dbReference>
<feature type="domain" description="HAMP" evidence="9">
    <location>
        <begin position="209"/>
        <end position="263"/>
    </location>
</feature>
<keyword evidence="4 6" id="KW-0807">Transducer</keyword>
<keyword evidence="7" id="KW-1133">Transmembrane helix</keyword>
<evidence type="ECO:0000256" key="1">
    <source>
        <dbReference type="ARBA" id="ARBA00004236"/>
    </source>
</evidence>
<dbReference type="GO" id="GO:0006935">
    <property type="term" value="P:chemotaxis"/>
    <property type="evidence" value="ECO:0007669"/>
    <property type="project" value="UniProtKB-ARBA"/>
</dbReference>
<comment type="caution">
    <text evidence="10">The sequence shown here is derived from an EMBL/GenBank/DDBJ whole genome shotgun (WGS) entry which is preliminary data.</text>
</comment>
<dbReference type="SMART" id="SM00304">
    <property type="entry name" value="HAMP"/>
    <property type="match status" value="1"/>
</dbReference>
<dbReference type="InterPro" id="IPR024478">
    <property type="entry name" value="HlyB_4HB_MCP"/>
</dbReference>
<dbReference type="SUPFAM" id="SSF58104">
    <property type="entry name" value="Methyl-accepting chemotaxis protein (MCP) signaling domain"/>
    <property type="match status" value="1"/>
</dbReference>
<dbReference type="PANTHER" id="PTHR32089">
    <property type="entry name" value="METHYL-ACCEPTING CHEMOTAXIS PROTEIN MCPB"/>
    <property type="match status" value="1"/>
</dbReference>